<dbReference type="AlphaFoldDB" id="A0A0K1Q9V2"/>
<dbReference type="PATRIC" id="fig|1391654.3.peg.8965"/>
<evidence type="ECO:0000313" key="4">
    <source>
        <dbReference type="Proteomes" id="UP000064967"/>
    </source>
</evidence>
<feature type="chain" id="PRO_5005466851" evidence="2">
    <location>
        <begin position="27"/>
        <end position="493"/>
    </location>
</feature>
<evidence type="ECO:0000256" key="2">
    <source>
        <dbReference type="SAM" id="SignalP"/>
    </source>
</evidence>
<feature type="signal peptide" evidence="2">
    <location>
        <begin position="1"/>
        <end position="26"/>
    </location>
</feature>
<organism evidence="3 4">
    <name type="scientific">Labilithrix luteola</name>
    <dbReference type="NCBI Taxonomy" id="1391654"/>
    <lineage>
        <taxon>Bacteria</taxon>
        <taxon>Pseudomonadati</taxon>
        <taxon>Myxococcota</taxon>
        <taxon>Polyangia</taxon>
        <taxon>Polyangiales</taxon>
        <taxon>Labilitrichaceae</taxon>
        <taxon>Labilithrix</taxon>
    </lineage>
</organism>
<dbReference type="EMBL" id="CP012333">
    <property type="protein sequence ID" value="AKV02190.1"/>
    <property type="molecule type" value="Genomic_DNA"/>
</dbReference>
<evidence type="ECO:0000256" key="1">
    <source>
        <dbReference type="SAM" id="MobiDB-lite"/>
    </source>
</evidence>
<sequence length="493" mass="50692">MMAWIGGSSMKLKTISLLAMAGFAAACGSDGEQGPPGPAGTSTTGSEQGSASVVSPNKAVLDRELDVQLGFSGSNFTDATKPTIDFGPGITVGDVKVSSPTLLIAHVTIAKDAPIGPKTIKVGNIEATDAFTVVPAIEVKVGDKSGASGDQGSLAQFVIENNDSKAFDTAQGGFGLVDTDFLDLGSSATGPVAGTGLFLVPPLAPAGKKQLTFANLDAQGKPRLSFLSSAEAFEVVAHTPTALANDTPKDEVFGDVYDSKLYKLSAAGAAIVDYRVEVAGNQGTLPYTFVFGTGGKASDLITRNGPPSSLFGTAPPPYDLHAILPVVGAGDYYFVTADLSGSANQKMKVTGTVVNATVTPEPAAAHDQTAPFTVATLPATDGLIVTGELNGEDEFDAYKITGAPGDKIQIAVTATKDREIEVVLTKDPTVIAEADGTPDPDRKVLGYVWAPNYGTNATITLSGQTDLFVVIHKDPETKGSALGKYVFSARKVQ</sequence>
<dbReference type="Proteomes" id="UP000064967">
    <property type="component" value="Chromosome"/>
</dbReference>
<evidence type="ECO:0000313" key="3">
    <source>
        <dbReference type="EMBL" id="AKV02190.1"/>
    </source>
</evidence>
<name>A0A0K1Q9V2_9BACT</name>
<feature type="region of interest" description="Disordered" evidence="1">
    <location>
        <begin position="29"/>
        <end position="55"/>
    </location>
</feature>
<dbReference type="STRING" id="1391654.AKJ09_08853"/>
<gene>
    <name evidence="3" type="ORF">AKJ09_08853</name>
</gene>
<keyword evidence="2" id="KW-0732">Signal</keyword>
<keyword evidence="4" id="KW-1185">Reference proteome</keyword>
<accession>A0A0K1Q9V2</accession>
<proteinExistence type="predicted"/>
<reference evidence="3 4" key="1">
    <citation type="submission" date="2015-08" db="EMBL/GenBank/DDBJ databases">
        <authorList>
            <person name="Babu N.S."/>
            <person name="Beckwith C.J."/>
            <person name="Beseler K.G."/>
            <person name="Brison A."/>
            <person name="Carone J.V."/>
            <person name="Caskin T.P."/>
            <person name="Diamond M."/>
            <person name="Durham M.E."/>
            <person name="Foxe J.M."/>
            <person name="Go M."/>
            <person name="Henderson B.A."/>
            <person name="Jones I.B."/>
            <person name="McGettigan J.A."/>
            <person name="Micheletti S.J."/>
            <person name="Nasrallah M.E."/>
            <person name="Ortiz D."/>
            <person name="Piller C.R."/>
            <person name="Privatt S.R."/>
            <person name="Schneider S.L."/>
            <person name="Sharp S."/>
            <person name="Smith T.C."/>
            <person name="Stanton J.D."/>
            <person name="Ullery H.E."/>
            <person name="Wilson R.J."/>
            <person name="Serrano M.G."/>
            <person name="Buck G."/>
            <person name="Lee V."/>
            <person name="Wang Y."/>
            <person name="Carvalho R."/>
            <person name="Voegtly L."/>
            <person name="Shi R."/>
            <person name="Duckworth R."/>
            <person name="Johnson A."/>
            <person name="Loviza R."/>
            <person name="Walstead R."/>
            <person name="Shah Z."/>
            <person name="Kiflezghi M."/>
            <person name="Wade K."/>
            <person name="Ball S.L."/>
            <person name="Bradley K.W."/>
            <person name="Asai D.J."/>
            <person name="Bowman C.A."/>
            <person name="Russell D.A."/>
            <person name="Pope W.H."/>
            <person name="Jacobs-Sera D."/>
            <person name="Hendrix R.W."/>
            <person name="Hatfull G.F."/>
        </authorList>
    </citation>
    <scope>NUCLEOTIDE SEQUENCE [LARGE SCALE GENOMIC DNA]</scope>
    <source>
        <strain evidence="3 4">DSM 27648</strain>
    </source>
</reference>
<protein>
    <submittedName>
        <fullName evidence="3">Uncharacterized protein</fullName>
    </submittedName>
</protein>
<dbReference type="KEGG" id="llu:AKJ09_08853"/>
<dbReference type="Gene3D" id="2.60.40.10">
    <property type="entry name" value="Immunoglobulins"/>
    <property type="match status" value="1"/>
</dbReference>
<dbReference type="InterPro" id="IPR013783">
    <property type="entry name" value="Ig-like_fold"/>
</dbReference>